<feature type="transmembrane region" description="Helical" evidence="1">
    <location>
        <begin position="42"/>
        <end position="58"/>
    </location>
</feature>
<keyword evidence="3" id="KW-1185">Reference proteome</keyword>
<keyword evidence="1" id="KW-1133">Transmembrane helix</keyword>
<keyword evidence="1" id="KW-0812">Transmembrane</keyword>
<evidence type="ECO:0000256" key="1">
    <source>
        <dbReference type="SAM" id="Phobius"/>
    </source>
</evidence>
<dbReference type="Proteomes" id="UP000077926">
    <property type="component" value="Chromosome"/>
</dbReference>
<gene>
    <name evidence="2" type="ORF">ABE28_010870</name>
</gene>
<dbReference type="AlphaFoldDB" id="A0A1B3XNQ9"/>
<proteinExistence type="predicted"/>
<evidence type="ECO:0000313" key="2">
    <source>
        <dbReference type="EMBL" id="AOH54855.1"/>
    </source>
</evidence>
<dbReference type="STRING" id="264697.ABE28_010870"/>
<name>A0A1B3XNQ9_9BACI</name>
<reference evidence="2 3" key="1">
    <citation type="submission" date="2016-08" db="EMBL/GenBank/DDBJ databases">
        <title>Complete genome sequence of Bacillus muralis G25-68, a strain with toxicity to nematodes.</title>
        <authorList>
            <person name="Zheng Z."/>
        </authorList>
    </citation>
    <scope>NUCLEOTIDE SEQUENCE [LARGE SCALE GENOMIC DNA]</scope>
    <source>
        <strain evidence="2 3">G25-68</strain>
    </source>
</reference>
<protein>
    <submittedName>
        <fullName evidence="2">Uncharacterized protein</fullName>
    </submittedName>
</protein>
<dbReference type="EMBL" id="CP017080">
    <property type="protein sequence ID" value="AOH54855.1"/>
    <property type="molecule type" value="Genomic_DNA"/>
</dbReference>
<sequence>MKGTSLKTLMIVLISICLGLIIRISSILIVDQNLFSMNNIDLFLLFIAMIGLIVVLYIKKKE</sequence>
<keyword evidence="1" id="KW-0472">Membrane</keyword>
<organism evidence="2 3">
    <name type="scientific">Peribacillus muralis</name>
    <dbReference type="NCBI Taxonomy" id="264697"/>
    <lineage>
        <taxon>Bacteria</taxon>
        <taxon>Bacillati</taxon>
        <taxon>Bacillota</taxon>
        <taxon>Bacilli</taxon>
        <taxon>Bacillales</taxon>
        <taxon>Bacillaceae</taxon>
        <taxon>Peribacillus</taxon>
    </lineage>
</organism>
<dbReference type="KEGG" id="bmur:ABE28_010870"/>
<accession>A0A1B3XNQ9</accession>
<feature type="transmembrane region" description="Helical" evidence="1">
    <location>
        <begin position="9"/>
        <end position="30"/>
    </location>
</feature>
<evidence type="ECO:0000313" key="3">
    <source>
        <dbReference type="Proteomes" id="UP000077926"/>
    </source>
</evidence>